<keyword evidence="3" id="KW-1185">Reference proteome</keyword>
<keyword evidence="2" id="KW-0378">Hydrolase</keyword>
<accession>A0A851JVY5</accession>
<keyword evidence="2" id="KW-0547">Nucleotide-binding</keyword>
<feature type="domain" description="Pre-mRNA-splicing helicase BRR2-like plug" evidence="1">
    <location>
        <begin position="2"/>
        <end position="49"/>
    </location>
</feature>
<dbReference type="GO" id="GO:0004386">
    <property type="term" value="F:helicase activity"/>
    <property type="evidence" value="ECO:0007669"/>
    <property type="project" value="UniProtKB-KW"/>
</dbReference>
<sequence>QPRDILCGAADEVLAVLKNEKLRDKERRKEVELLLGPADDTRYHVLVNLGKKITDYGGDKDIQNMDDNIDETYGVNVQFESDEEEGDEDIYGEVRDEASDDDLEGDEAVVRCTLSANLVATGELVSSKEESVHPQDSETLGIMGFLMDFY</sequence>
<name>A0A851JVY5_9PASS</name>
<protein>
    <submittedName>
        <fullName evidence="2">U520 helicase</fullName>
    </submittedName>
</protein>
<evidence type="ECO:0000313" key="2">
    <source>
        <dbReference type="EMBL" id="NXB82826.1"/>
    </source>
</evidence>
<organism evidence="2 3">
    <name type="scientific">Donacobius atricapilla</name>
    <dbReference type="NCBI Taxonomy" id="237420"/>
    <lineage>
        <taxon>Eukaryota</taxon>
        <taxon>Metazoa</taxon>
        <taxon>Chordata</taxon>
        <taxon>Craniata</taxon>
        <taxon>Vertebrata</taxon>
        <taxon>Euteleostomi</taxon>
        <taxon>Archelosauria</taxon>
        <taxon>Archosauria</taxon>
        <taxon>Dinosauria</taxon>
        <taxon>Saurischia</taxon>
        <taxon>Theropoda</taxon>
        <taxon>Coelurosauria</taxon>
        <taxon>Aves</taxon>
        <taxon>Neognathae</taxon>
        <taxon>Neoaves</taxon>
        <taxon>Telluraves</taxon>
        <taxon>Australaves</taxon>
        <taxon>Passeriformes</taxon>
        <taxon>Mimidae</taxon>
        <taxon>Donacobius</taxon>
    </lineage>
</organism>
<dbReference type="Pfam" id="PF21188">
    <property type="entry name" value="BRR2_plug"/>
    <property type="match status" value="1"/>
</dbReference>
<keyword evidence="2" id="KW-0347">Helicase</keyword>
<dbReference type="Proteomes" id="UP000660704">
    <property type="component" value="Unassembled WGS sequence"/>
</dbReference>
<evidence type="ECO:0000313" key="3">
    <source>
        <dbReference type="Proteomes" id="UP000660704"/>
    </source>
</evidence>
<reference evidence="2" key="1">
    <citation type="submission" date="2019-09" db="EMBL/GenBank/DDBJ databases">
        <title>Bird 10,000 Genomes (B10K) Project - Family phase.</title>
        <authorList>
            <person name="Zhang G."/>
        </authorList>
    </citation>
    <scope>NUCLEOTIDE SEQUENCE</scope>
    <source>
        <strain evidence="2">B10K-DU-001-63</strain>
        <tissue evidence="2">Muscle</tissue>
    </source>
</reference>
<feature type="non-terminal residue" evidence="2">
    <location>
        <position position="1"/>
    </location>
</feature>
<dbReference type="InterPro" id="IPR048863">
    <property type="entry name" value="BRR2_plug"/>
</dbReference>
<feature type="non-terminal residue" evidence="2">
    <location>
        <position position="150"/>
    </location>
</feature>
<gene>
    <name evidence="2" type="primary">Snrnp200</name>
    <name evidence="2" type="ORF">DONATR_R04398</name>
</gene>
<proteinExistence type="predicted"/>
<comment type="caution">
    <text evidence="2">The sequence shown here is derived from an EMBL/GenBank/DDBJ whole genome shotgun (WGS) entry which is preliminary data.</text>
</comment>
<dbReference type="EMBL" id="WBMY01018708">
    <property type="protein sequence ID" value="NXB82826.1"/>
    <property type="molecule type" value="Genomic_DNA"/>
</dbReference>
<keyword evidence="2" id="KW-0067">ATP-binding</keyword>
<dbReference type="AlphaFoldDB" id="A0A851JVY5"/>
<evidence type="ECO:0000259" key="1">
    <source>
        <dbReference type="Pfam" id="PF21188"/>
    </source>
</evidence>